<dbReference type="eggNOG" id="ENOG502RD4M">
    <property type="taxonomic scope" value="Eukaryota"/>
</dbReference>
<organism evidence="3">
    <name type="scientific">Schizophyllum commune (strain H4-8 / FGSC 9210)</name>
    <name type="common">Split gill fungus</name>
    <dbReference type="NCBI Taxonomy" id="578458"/>
    <lineage>
        <taxon>Eukaryota</taxon>
        <taxon>Fungi</taxon>
        <taxon>Dikarya</taxon>
        <taxon>Basidiomycota</taxon>
        <taxon>Agaricomycotina</taxon>
        <taxon>Agaricomycetes</taxon>
        <taxon>Agaricomycetidae</taxon>
        <taxon>Agaricales</taxon>
        <taxon>Schizophyllaceae</taxon>
        <taxon>Schizophyllum</taxon>
    </lineage>
</organism>
<dbReference type="InParanoid" id="D8QJG3"/>
<dbReference type="GeneID" id="9596662"/>
<dbReference type="EMBL" id="GL377314">
    <property type="protein sequence ID" value="EFI92083.1"/>
    <property type="molecule type" value="Genomic_DNA"/>
</dbReference>
<protein>
    <recommendedName>
        <fullName evidence="1">F-box domain-containing protein</fullName>
    </recommendedName>
</protein>
<dbReference type="Proteomes" id="UP000007431">
    <property type="component" value="Unassembled WGS sequence"/>
</dbReference>
<dbReference type="OMA" id="LMICSAN"/>
<sequence>MEVIKGLGDALAAYASDVDGQDLSGYYVYPSYVLADVRMEDIYGENMKKMREVRERVDPNGLMALAGGFKAARRFRLPFVGDIQRFYCPRMSLRHPIRRLSLEERLDRSASVANLAMLRSHCEPSHIQIQTIKWLTFLLEAYLRILPPDDIPTRTRILHQLDINRSVLAPIRRLPVELLSYIFSLIVKGSPLRTVNISATLARICTSWREVARGHASLWTTVVVDTPNGFDEYRELFLPLTKDMLLDLRCDNREILGELWDRMAPYASRWRRITLEARLSMLSDLQVVYMERLERLVVFAYDAPVSTELSVLDFVVAPRLRHIALTLDELQSERQLHVPVARKLTSLVIEAMSPFPITHTLPLLHACADTLQSLTIKVRHPLEGSEGSYPTSTSDTFVMKALTFLSLIDPACALLNHISAPLVRELILGNVPAYGTQSLLGYLTRSRASRSLRILRIYSVEERDIYAWIPCLQLMDSLIAMHFDDLLSNREFLNIMVRRADKPVLLPSLKALALDRVDEEHGELQGIIDEMCVSRAKPTRFPGCEEAYELLGWIREDEFGIRWR</sequence>
<evidence type="ECO:0000313" key="2">
    <source>
        <dbReference type="EMBL" id="EFI92083.1"/>
    </source>
</evidence>
<dbReference type="AlphaFoldDB" id="D8QJG3"/>
<keyword evidence="3" id="KW-1185">Reference proteome</keyword>
<dbReference type="InterPro" id="IPR001810">
    <property type="entry name" value="F-box_dom"/>
</dbReference>
<reference evidence="2 3" key="1">
    <citation type="journal article" date="2010" name="Nat. Biotechnol.">
        <title>Genome sequence of the model mushroom Schizophyllum commune.</title>
        <authorList>
            <person name="Ohm R.A."/>
            <person name="de Jong J.F."/>
            <person name="Lugones L.G."/>
            <person name="Aerts A."/>
            <person name="Kothe E."/>
            <person name="Stajich J.E."/>
            <person name="de Vries R.P."/>
            <person name="Record E."/>
            <person name="Levasseur A."/>
            <person name="Baker S.E."/>
            <person name="Bartholomew K.A."/>
            <person name="Coutinho P.M."/>
            <person name="Erdmann S."/>
            <person name="Fowler T.J."/>
            <person name="Gathman A.C."/>
            <person name="Lombard V."/>
            <person name="Henrissat B."/>
            <person name="Knabe N."/>
            <person name="Kuees U."/>
            <person name="Lilly W.W."/>
            <person name="Lindquist E."/>
            <person name="Lucas S."/>
            <person name="Magnuson J.K."/>
            <person name="Piumi F."/>
            <person name="Raudaskoski M."/>
            <person name="Salamov A."/>
            <person name="Schmutz J."/>
            <person name="Schwarze F.W.M.R."/>
            <person name="vanKuyk P.A."/>
            <person name="Horton J.S."/>
            <person name="Grigoriev I.V."/>
            <person name="Woesten H.A.B."/>
        </authorList>
    </citation>
    <scope>NUCLEOTIDE SEQUENCE [LARGE SCALE GENOMIC DNA]</scope>
    <source>
        <strain evidence="3">H4-8 / FGSC 9210</strain>
    </source>
</reference>
<dbReference type="Gene3D" id="1.20.1280.50">
    <property type="match status" value="1"/>
</dbReference>
<dbReference type="VEuPathDB" id="FungiDB:SCHCODRAFT_02517737"/>
<proteinExistence type="predicted"/>
<name>D8QJG3_SCHCM</name>
<evidence type="ECO:0000259" key="1">
    <source>
        <dbReference type="Pfam" id="PF12937"/>
    </source>
</evidence>
<dbReference type="KEGG" id="scm:SCHCO_02555191"/>
<dbReference type="HOGENOM" id="CLU_018544_13_1_1"/>
<dbReference type="VEuPathDB" id="FungiDB:SCHCODRAFT_02555191"/>
<gene>
    <name evidence="2" type="ORF">SCHCODRAFT_238282</name>
</gene>
<dbReference type="OrthoDB" id="3034134at2759"/>
<feature type="domain" description="F-box" evidence="1">
    <location>
        <begin position="171"/>
        <end position="223"/>
    </location>
</feature>
<dbReference type="Pfam" id="PF12937">
    <property type="entry name" value="F-box-like"/>
    <property type="match status" value="1"/>
</dbReference>
<accession>D8QJG3</accession>
<evidence type="ECO:0000313" key="3">
    <source>
        <dbReference type="Proteomes" id="UP000007431"/>
    </source>
</evidence>